<keyword evidence="2" id="KW-1185">Reference proteome</keyword>
<dbReference type="Proteomes" id="UP001155586">
    <property type="component" value="Unassembled WGS sequence"/>
</dbReference>
<dbReference type="Pfam" id="PF13181">
    <property type="entry name" value="TPR_8"/>
    <property type="match status" value="1"/>
</dbReference>
<dbReference type="RefSeq" id="WP_265687034.1">
    <property type="nucleotide sequence ID" value="NZ_JAKRRX010000025.1"/>
</dbReference>
<name>A0A9X3CCX5_9VIBR</name>
<dbReference type="SUPFAM" id="SSF48452">
    <property type="entry name" value="TPR-like"/>
    <property type="match status" value="1"/>
</dbReference>
<comment type="caution">
    <text evidence="1">The sequence shown here is derived from an EMBL/GenBank/DDBJ whole genome shotgun (WGS) entry which is preliminary data.</text>
</comment>
<reference evidence="1" key="1">
    <citation type="submission" date="2022-02" db="EMBL/GenBank/DDBJ databases">
        <title>Vibrio sp. nov., a new bacterium isolated from Bohai sea, China.</title>
        <authorList>
            <person name="Yuan Y."/>
        </authorList>
    </citation>
    <scope>NUCLEOTIDE SEQUENCE</scope>
    <source>
        <strain evidence="1">DBSS07</strain>
    </source>
</reference>
<dbReference type="Gene3D" id="1.25.40.10">
    <property type="entry name" value="Tetratricopeptide repeat domain"/>
    <property type="match status" value="2"/>
</dbReference>
<dbReference type="EMBL" id="JAKRRX010000025">
    <property type="protein sequence ID" value="MCW8333484.1"/>
    <property type="molecule type" value="Genomic_DNA"/>
</dbReference>
<accession>A0A9X3CCX5</accession>
<protein>
    <submittedName>
        <fullName evidence="1">Secretion protein</fullName>
    </submittedName>
</protein>
<dbReference type="PROSITE" id="PS51257">
    <property type="entry name" value="PROKAR_LIPOPROTEIN"/>
    <property type="match status" value="1"/>
</dbReference>
<dbReference type="InterPro" id="IPR011990">
    <property type="entry name" value="TPR-like_helical_dom_sf"/>
</dbReference>
<evidence type="ECO:0000313" key="1">
    <source>
        <dbReference type="EMBL" id="MCW8333484.1"/>
    </source>
</evidence>
<dbReference type="AlphaFoldDB" id="A0A9X3CCX5"/>
<evidence type="ECO:0000313" key="2">
    <source>
        <dbReference type="Proteomes" id="UP001155586"/>
    </source>
</evidence>
<organism evidence="1 2">
    <name type="scientific">Vibrio paucivorans</name>
    <dbReference type="NCBI Taxonomy" id="2829489"/>
    <lineage>
        <taxon>Bacteria</taxon>
        <taxon>Pseudomonadati</taxon>
        <taxon>Pseudomonadota</taxon>
        <taxon>Gammaproteobacteria</taxon>
        <taxon>Vibrionales</taxon>
        <taxon>Vibrionaceae</taxon>
        <taxon>Vibrio</taxon>
    </lineage>
</organism>
<proteinExistence type="predicted"/>
<gene>
    <name evidence="1" type="ORF">MD483_06565</name>
</gene>
<dbReference type="Pfam" id="PF12895">
    <property type="entry name" value="ANAPC3"/>
    <property type="match status" value="1"/>
</dbReference>
<sequence length="242" mass="26703">MLKHIFTALVSLAVVTGCVSNETTLNDDNKEMIYQQTNNHTELVSLYKQRVAAQDTLENRINLASAYYQSGRYDSALFVLEPLGLQQHNYEVLLVKAKSQFKLGRTQQSIDTAISALELQSTGEINNQLGVAYSQLGELDVAREYFVAAKRRFYDDVKVDNNLAVLDILEGDYASAVARLQPLYTQGVADDTMQANLVLALVKNGELAQAKRLVAAKGSRKQAALYVEQLAQLQSLDPAAAE</sequence>
<dbReference type="InterPro" id="IPR019734">
    <property type="entry name" value="TPR_rpt"/>
</dbReference>